<reference evidence="3 4" key="1">
    <citation type="submission" date="2019-06" db="EMBL/GenBank/DDBJ databases">
        <title>Desulfobotulus mexicanus sp. nov., a novel sulfate-reducing bacterium isolated from the sediment of an alkaline crater lake in Mexico.</title>
        <authorList>
            <person name="Hirschler-Rea A."/>
        </authorList>
    </citation>
    <scope>NUCLEOTIDE SEQUENCE [LARGE SCALE GENOMIC DNA]</scope>
    <source>
        <strain evidence="3 4">PAR22N</strain>
    </source>
</reference>
<feature type="signal peptide" evidence="2">
    <location>
        <begin position="1"/>
        <end position="27"/>
    </location>
</feature>
<evidence type="ECO:0000256" key="2">
    <source>
        <dbReference type="SAM" id="SignalP"/>
    </source>
</evidence>
<keyword evidence="2" id="KW-0732">Signal</keyword>
<name>A0A5Q4VC20_9BACT</name>
<evidence type="ECO:0000313" key="4">
    <source>
        <dbReference type="Proteomes" id="UP000321899"/>
    </source>
</evidence>
<dbReference type="PROSITE" id="PS51257">
    <property type="entry name" value="PROKAR_LIPOPROTEIN"/>
    <property type="match status" value="1"/>
</dbReference>
<feature type="transmembrane region" description="Helical" evidence="1">
    <location>
        <begin position="190"/>
        <end position="214"/>
    </location>
</feature>
<accession>A0A5Q4VC20</accession>
<keyword evidence="1" id="KW-1133">Transmembrane helix</keyword>
<protein>
    <recommendedName>
        <fullName evidence="5">Lipoprotein</fullName>
    </recommendedName>
</protein>
<feature type="transmembrane region" description="Helical" evidence="1">
    <location>
        <begin position="235"/>
        <end position="259"/>
    </location>
</feature>
<evidence type="ECO:0008006" key="5">
    <source>
        <dbReference type="Google" id="ProtNLM"/>
    </source>
</evidence>
<proteinExistence type="predicted"/>
<keyword evidence="1" id="KW-0812">Transmembrane</keyword>
<keyword evidence="4" id="KW-1185">Reference proteome</keyword>
<evidence type="ECO:0000256" key="1">
    <source>
        <dbReference type="SAM" id="Phobius"/>
    </source>
</evidence>
<keyword evidence="1" id="KW-0472">Membrane</keyword>
<gene>
    <name evidence="3" type="ORF">FIM25_05855</name>
</gene>
<dbReference type="AlphaFoldDB" id="A0A5Q4VC20"/>
<organism evidence="3 4">
    <name type="scientific">Desulfobotulus mexicanus</name>
    <dbReference type="NCBI Taxonomy" id="2586642"/>
    <lineage>
        <taxon>Bacteria</taxon>
        <taxon>Pseudomonadati</taxon>
        <taxon>Thermodesulfobacteriota</taxon>
        <taxon>Desulfobacteria</taxon>
        <taxon>Desulfobacterales</taxon>
        <taxon>Desulfobacteraceae</taxon>
        <taxon>Desulfobotulus</taxon>
    </lineage>
</organism>
<comment type="caution">
    <text evidence="3">The sequence shown here is derived from an EMBL/GenBank/DDBJ whole genome shotgun (WGS) entry which is preliminary data.</text>
</comment>
<evidence type="ECO:0000313" key="3">
    <source>
        <dbReference type="EMBL" id="TYT75229.1"/>
    </source>
</evidence>
<dbReference type="EMBL" id="VDMB01000005">
    <property type="protein sequence ID" value="TYT75229.1"/>
    <property type="molecule type" value="Genomic_DNA"/>
</dbReference>
<dbReference type="RefSeq" id="WP_139447257.1">
    <property type="nucleotide sequence ID" value="NZ_VDMB01000005.1"/>
</dbReference>
<dbReference type="Proteomes" id="UP000321899">
    <property type="component" value="Unassembled WGS sequence"/>
</dbReference>
<sequence length="260" mass="29886">MKNITFNKNAFVLAIVTLFFVVGCSHNAPKEYHSDLYENIQYHHYFPQSFFGSGQNNQDSVALKKIDHFNRGGYNHAIFKDLNEWAKLSNKGAPLNEHNAFTKRKAAIFLGRGVISYQFANFNYTEKKEKCYSFFCVPGKPYVKPEFLIAMKFDAVSNVLYNVSYIFSVPAKIIHSTRVAEGPIEWMKTIVLLLFSGFIAFFMIFIGAIIGFICHPFQSLANLLISLDGGYQTHLLYSLLDLFWNAILLSLWDIIYLFFK</sequence>
<feature type="chain" id="PRO_5024295246" description="Lipoprotein" evidence="2">
    <location>
        <begin position="28"/>
        <end position="260"/>
    </location>
</feature>